<evidence type="ECO:0000313" key="4">
    <source>
        <dbReference type="EMBL" id="PFG74952.1"/>
    </source>
</evidence>
<dbReference type="PANTHER" id="PTHR30345:SF0">
    <property type="entry name" value="DNA DAMAGE-REPAIR_TOLERATION PROTEIN DRT102"/>
    <property type="match status" value="1"/>
</dbReference>
<feature type="active site" description="Proton acceptor" evidence="3">
    <location>
        <position position="65"/>
    </location>
</feature>
<evidence type="ECO:0000256" key="2">
    <source>
        <dbReference type="ARBA" id="ARBA00023235"/>
    </source>
</evidence>
<name>A0A2A9HIG5_TEPT2</name>
<dbReference type="InterPro" id="IPR036569">
    <property type="entry name" value="RpiB_LacA_LacB_sf"/>
</dbReference>
<comment type="caution">
    <text evidence="4">The sequence shown here is derived from an EMBL/GenBank/DDBJ whole genome shotgun (WGS) entry which is preliminary data.</text>
</comment>
<dbReference type="GO" id="GO:0005975">
    <property type="term" value="P:carbohydrate metabolic process"/>
    <property type="evidence" value="ECO:0007669"/>
    <property type="project" value="InterPro"/>
</dbReference>
<reference evidence="4 5" key="1">
    <citation type="submission" date="2017-09" db="EMBL/GenBank/DDBJ databases">
        <title>Sequencing the genomes of two abundant thermophiles in Great Basin hot springs: Thermocrinis jamiesonii and novel Chloroflexi Thermoflexus hugenholtzii.</title>
        <authorList>
            <person name="Hedlund B."/>
        </authorList>
    </citation>
    <scope>NUCLEOTIDE SEQUENCE [LARGE SCALE GENOMIC DNA]</scope>
    <source>
        <strain evidence="4 5">G233</strain>
    </source>
</reference>
<organism evidence="4 5">
    <name type="scientific">Tepidiforma thermophila (strain KCTC 52669 / CGMCC 1.13589 / G233)</name>
    <dbReference type="NCBI Taxonomy" id="2761530"/>
    <lineage>
        <taxon>Bacteria</taxon>
        <taxon>Bacillati</taxon>
        <taxon>Chloroflexota</taxon>
        <taxon>Tepidiformia</taxon>
        <taxon>Tepidiformales</taxon>
        <taxon>Tepidiformaceae</taxon>
        <taxon>Tepidiforma</taxon>
    </lineage>
</organism>
<dbReference type="NCBIfam" id="TIGR00689">
    <property type="entry name" value="rpiB_lacA_lacB"/>
    <property type="match status" value="1"/>
</dbReference>
<protein>
    <submittedName>
        <fullName evidence="4">Ribose 5-phosphate isomerase B</fullName>
    </submittedName>
</protein>
<accession>A0A2A9HIG5</accession>
<evidence type="ECO:0000256" key="1">
    <source>
        <dbReference type="ARBA" id="ARBA00008754"/>
    </source>
</evidence>
<dbReference type="PIRSF" id="PIRSF005384">
    <property type="entry name" value="RpiB_LacA_B"/>
    <property type="match status" value="1"/>
</dbReference>
<dbReference type="NCBIfam" id="NF004051">
    <property type="entry name" value="PRK05571.1"/>
    <property type="match status" value="1"/>
</dbReference>
<dbReference type="NCBIfam" id="TIGR01120">
    <property type="entry name" value="rpiB"/>
    <property type="match status" value="1"/>
</dbReference>
<dbReference type="Gene3D" id="3.40.1400.10">
    <property type="entry name" value="Sugar-phosphate isomerase, RpiB/LacA/LacB"/>
    <property type="match status" value="1"/>
</dbReference>
<dbReference type="InterPro" id="IPR004785">
    <property type="entry name" value="RpiB"/>
</dbReference>
<evidence type="ECO:0000256" key="3">
    <source>
        <dbReference type="PIRSR" id="PIRSR005384-1"/>
    </source>
</evidence>
<comment type="similarity">
    <text evidence="1">Belongs to the LacAB/RpiB family.</text>
</comment>
<sequence>MKLAFGADHAGFELKNHLAGVARDLGHEVLDLGTHSPDSVDYPDFAEAVGRAVLDGRADLGVVLCSNGVGISITANKMPGIRCALCHTSWGAARARQHVNANVLALGAWEIGRGVAEDILRAFLTHEFEGGRHERRLAKLHDVERRGIAAEAPRP</sequence>
<proteinExistence type="inferred from homology"/>
<dbReference type="Proteomes" id="UP000223071">
    <property type="component" value="Unassembled WGS sequence"/>
</dbReference>
<dbReference type="EMBL" id="PDJQ01000001">
    <property type="protein sequence ID" value="PFG74952.1"/>
    <property type="molecule type" value="Genomic_DNA"/>
</dbReference>
<dbReference type="PANTHER" id="PTHR30345">
    <property type="entry name" value="RIBOSE-5-PHOSPHATE ISOMERASE B"/>
    <property type="match status" value="1"/>
</dbReference>
<evidence type="ECO:0000313" key="5">
    <source>
        <dbReference type="Proteomes" id="UP000223071"/>
    </source>
</evidence>
<keyword evidence="5" id="KW-1185">Reference proteome</keyword>
<dbReference type="RefSeq" id="WP_098504303.1">
    <property type="nucleotide sequence ID" value="NZ_PDJQ01000001.1"/>
</dbReference>
<feature type="active site" description="Proton donor" evidence="3">
    <location>
        <position position="98"/>
    </location>
</feature>
<dbReference type="AlphaFoldDB" id="A0A2A9HIG5"/>
<dbReference type="Pfam" id="PF02502">
    <property type="entry name" value="LacAB_rpiB"/>
    <property type="match status" value="1"/>
</dbReference>
<gene>
    <name evidence="4" type="ORF">A9A59_2205</name>
</gene>
<dbReference type="InterPro" id="IPR003500">
    <property type="entry name" value="RpiB_LacA_LacB"/>
</dbReference>
<keyword evidence="2 4" id="KW-0413">Isomerase</keyword>
<dbReference type="GO" id="GO:0016861">
    <property type="term" value="F:intramolecular oxidoreductase activity, interconverting aldoses and ketoses"/>
    <property type="evidence" value="ECO:0007669"/>
    <property type="project" value="UniProtKB-ARBA"/>
</dbReference>
<dbReference type="SUPFAM" id="SSF89623">
    <property type="entry name" value="Ribose/Galactose isomerase RpiB/AlsB"/>
    <property type="match status" value="1"/>
</dbReference>